<feature type="domain" description="HPt" evidence="17">
    <location>
        <begin position="766"/>
        <end position="859"/>
    </location>
</feature>
<evidence type="ECO:0000313" key="19">
    <source>
        <dbReference type="Proteomes" id="UP001209701"/>
    </source>
</evidence>
<dbReference type="InterPro" id="IPR003594">
    <property type="entry name" value="HATPase_dom"/>
</dbReference>
<feature type="modified residue" description="4-aspartylphosphate" evidence="13">
    <location>
        <position position="91"/>
    </location>
</feature>
<reference evidence="18 19" key="1">
    <citation type="submission" date="2021-11" db="EMBL/GenBank/DDBJ databases">
        <authorList>
            <person name="Liang Q."/>
            <person name="Mou H."/>
            <person name="Liu Z."/>
        </authorList>
    </citation>
    <scope>NUCLEOTIDE SEQUENCE [LARGE SCALE GENOMIC DNA]</scope>
    <source>
        <strain evidence="18 19">CHU3</strain>
    </source>
</reference>
<evidence type="ECO:0000259" key="15">
    <source>
        <dbReference type="PROSITE" id="PS50109"/>
    </source>
</evidence>
<dbReference type="Gene3D" id="1.20.120.160">
    <property type="entry name" value="HPT domain"/>
    <property type="match status" value="1"/>
</dbReference>
<dbReference type="SUPFAM" id="SSF52172">
    <property type="entry name" value="CheY-like"/>
    <property type="match status" value="3"/>
</dbReference>
<dbReference type="InterPro" id="IPR003661">
    <property type="entry name" value="HisK_dim/P_dom"/>
</dbReference>
<keyword evidence="10" id="KW-0902">Two-component regulatory system</keyword>
<evidence type="ECO:0000256" key="3">
    <source>
        <dbReference type="ARBA" id="ARBA00012438"/>
    </source>
</evidence>
<dbReference type="Gene3D" id="3.40.50.2300">
    <property type="match status" value="3"/>
</dbReference>
<dbReference type="SUPFAM" id="SSF47226">
    <property type="entry name" value="Histidine-containing phosphotransfer domain, HPT domain"/>
    <property type="match status" value="1"/>
</dbReference>
<keyword evidence="7" id="KW-0547">Nucleotide-binding</keyword>
<evidence type="ECO:0000259" key="16">
    <source>
        <dbReference type="PROSITE" id="PS50110"/>
    </source>
</evidence>
<dbReference type="PANTHER" id="PTHR45339:SF1">
    <property type="entry name" value="HYBRID SIGNAL TRANSDUCTION HISTIDINE KINASE J"/>
    <property type="match status" value="1"/>
</dbReference>
<dbReference type="InterPro" id="IPR001789">
    <property type="entry name" value="Sig_transdc_resp-reg_receiver"/>
</dbReference>
<feature type="domain" description="Response regulatory" evidence="16">
    <location>
        <begin position="617"/>
        <end position="734"/>
    </location>
</feature>
<comment type="subcellular location">
    <subcellularLocation>
        <location evidence="2">Cell membrane</location>
        <topology evidence="2">Multi-pass membrane protein</topology>
    </subcellularLocation>
</comment>
<dbReference type="CDD" id="cd00082">
    <property type="entry name" value="HisKA"/>
    <property type="match status" value="1"/>
</dbReference>
<evidence type="ECO:0000256" key="10">
    <source>
        <dbReference type="ARBA" id="ARBA00023012"/>
    </source>
</evidence>
<keyword evidence="19" id="KW-1185">Reference proteome</keyword>
<evidence type="ECO:0000256" key="4">
    <source>
        <dbReference type="ARBA" id="ARBA00022475"/>
    </source>
</evidence>
<keyword evidence="11" id="KW-0472">Membrane</keyword>
<dbReference type="Pfam" id="PF00072">
    <property type="entry name" value="Response_reg"/>
    <property type="match status" value="2"/>
</dbReference>
<dbReference type="RefSeq" id="WP_263572579.1">
    <property type="nucleotide sequence ID" value="NZ_JAJIRN010000008.1"/>
</dbReference>
<dbReference type="InterPro" id="IPR005467">
    <property type="entry name" value="His_kinase_dom"/>
</dbReference>
<feature type="domain" description="Response regulatory" evidence="16">
    <location>
        <begin position="463"/>
        <end position="584"/>
    </location>
</feature>
<dbReference type="InterPro" id="IPR004358">
    <property type="entry name" value="Sig_transdc_His_kin-like_C"/>
</dbReference>
<sequence>MTSEADATNSSSAAAPDIMLTDAVTEQQRQQQVGWRILVVDDDDEVHRATDFALRKIEILGRSLELIHTFSAAETRELLARDRDFAVILLDVVMEHEHAGLELVTFIRETCGMDVCRIILRTGQPGYAPEFDVFNAYDINDYRTKAEFGHARLITSLSVALRAYAQIKRCMEAEAQARESEWALLQLNAELEARVSRRTAELAQARDAAHSATQAKSEFLANMSHEIRTPMNAIVGMTELTLRSTEPSVKQQRYLGNVKLAADALLSIVNDILDFSKIEAGQMQLEHTEFSLQQMFDRVAAVIGLKAQDKGLELLFNTHVTVPNRLLGDPLRLSQVLINLCGNAVKFSDNGEIVVLTVSAEQLSDQQVTLRFAVRDTGIGMSEQQVAGLFKPFQQADSSITRKFGGTGLGLAISKQLVEMMGGSIGVKSRIGSGSEFAFTLRFGLAENPLPKPGPDAMLLNLRILVVDDSANSREILQGLLNTMGYRPTLASSALGGIAALQSAEAAGEPFDLVLLDWRMPEMDGLQAAERIQKLGLRKPPKIILVTAYDANALMPAAQALNLAGCLAKPVFEASLVAALGIAFGSPLSVQDEAETQRPGGLDPLNGAVLARIKGRRVLLVEDNDMNQELACTLLQDLGGMQVQIANNGQEALELLRAQRFDLVLMDVQMPVLDGLQATRVIRQDPALAGLPVIAMTAQAMSDDRARCTAAGMDDYISKPVASRELFATLAKWLPEPEPEAGAVSATAPGLALLDLDKALLHCQGLGDLRDKFLRKFLATRLHDGIEMRAAMAAGQRGTAARIAHTAISTAAIIGADGLSQAARELEDSLQQEDSSDWPALLQAFERQLAALEPALRAALGEA</sequence>
<dbReference type="EC" id="2.7.13.3" evidence="3"/>
<evidence type="ECO:0000256" key="2">
    <source>
        <dbReference type="ARBA" id="ARBA00004651"/>
    </source>
</evidence>
<keyword evidence="4" id="KW-1003">Cell membrane</keyword>
<dbReference type="CDD" id="cd16922">
    <property type="entry name" value="HATPase_EvgS-ArcB-TorS-like"/>
    <property type="match status" value="1"/>
</dbReference>
<dbReference type="PRINTS" id="PR00344">
    <property type="entry name" value="BCTRLSENSOR"/>
</dbReference>
<dbReference type="InterPro" id="IPR036097">
    <property type="entry name" value="HisK_dim/P_sf"/>
</dbReference>
<dbReference type="InterPro" id="IPR036641">
    <property type="entry name" value="HPT_dom_sf"/>
</dbReference>
<name>A0ABT2YJ55_9BURK</name>
<keyword evidence="14" id="KW-0175">Coiled coil</keyword>
<feature type="modified residue" description="4-aspartylphosphate" evidence="13">
    <location>
        <position position="517"/>
    </location>
</feature>
<feature type="modified residue" description="4-aspartylphosphate" evidence="13">
    <location>
        <position position="667"/>
    </location>
</feature>
<dbReference type="SMART" id="SM00388">
    <property type="entry name" value="HisKA"/>
    <property type="match status" value="1"/>
</dbReference>
<dbReference type="CDD" id="cd17546">
    <property type="entry name" value="REC_hyHK_CKI1_RcsC-like"/>
    <property type="match status" value="2"/>
</dbReference>
<proteinExistence type="predicted"/>
<evidence type="ECO:0000313" key="18">
    <source>
        <dbReference type="EMBL" id="MCV2369991.1"/>
    </source>
</evidence>
<evidence type="ECO:0000256" key="7">
    <source>
        <dbReference type="ARBA" id="ARBA00022741"/>
    </source>
</evidence>
<dbReference type="Pfam" id="PF02518">
    <property type="entry name" value="HATPase_c"/>
    <property type="match status" value="1"/>
</dbReference>
<evidence type="ECO:0000256" key="13">
    <source>
        <dbReference type="PROSITE-ProRule" id="PRU00169"/>
    </source>
</evidence>
<evidence type="ECO:0000256" key="6">
    <source>
        <dbReference type="ARBA" id="ARBA00022692"/>
    </source>
</evidence>
<keyword evidence="9" id="KW-1133">Transmembrane helix</keyword>
<evidence type="ECO:0000256" key="8">
    <source>
        <dbReference type="ARBA" id="ARBA00022840"/>
    </source>
</evidence>
<comment type="caution">
    <text evidence="18">The sequence shown here is derived from an EMBL/GenBank/DDBJ whole genome shotgun (WGS) entry which is preliminary data.</text>
</comment>
<feature type="coiled-coil region" evidence="14">
    <location>
        <begin position="170"/>
        <end position="208"/>
    </location>
</feature>
<feature type="modified residue" description="Phosphohistidine" evidence="12">
    <location>
        <position position="805"/>
    </location>
</feature>
<organism evidence="18 19">
    <name type="scientific">Roseateles oligotrophus</name>
    <dbReference type="NCBI Taxonomy" id="1769250"/>
    <lineage>
        <taxon>Bacteria</taxon>
        <taxon>Pseudomonadati</taxon>
        <taxon>Pseudomonadota</taxon>
        <taxon>Betaproteobacteria</taxon>
        <taxon>Burkholderiales</taxon>
        <taxon>Sphaerotilaceae</taxon>
        <taxon>Roseateles</taxon>
    </lineage>
</organism>
<evidence type="ECO:0000256" key="11">
    <source>
        <dbReference type="ARBA" id="ARBA00023136"/>
    </source>
</evidence>
<dbReference type="InterPro" id="IPR008207">
    <property type="entry name" value="Sig_transdc_His_kin_Hpt_dom"/>
</dbReference>
<evidence type="ECO:0000256" key="5">
    <source>
        <dbReference type="ARBA" id="ARBA00022553"/>
    </source>
</evidence>
<feature type="domain" description="Histidine kinase" evidence="15">
    <location>
        <begin position="222"/>
        <end position="445"/>
    </location>
</feature>
<dbReference type="InterPro" id="IPR036890">
    <property type="entry name" value="HATPase_C_sf"/>
</dbReference>
<evidence type="ECO:0000256" key="12">
    <source>
        <dbReference type="PROSITE-ProRule" id="PRU00110"/>
    </source>
</evidence>
<comment type="catalytic activity">
    <reaction evidence="1">
        <text>ATP + protein L-histidine = ADP + protein N-phospho-L-histidine.</text>
        <dbReference type="EC" id="2.7.13.3"/>
    </reaction>
</comment>
<dbReference type="Proteomes" id="UP001209701">
    <property type="component" value="Unassembled WGS sequence"/>
</dbReference>
<dbReference type="Gene3D" id="1.10.287.130">
    <property type="match status" value="1"/>
</dbReference>
<evidence type="ECO:0000256" key="14">
    <source>
        <dbReference type="SAM" id="Coils"/>
    </source>
</evidence>
<feature type="domain" description="Response regulatory" evidence="16">
    <location>
        <begin position="36"/>
        <end position="160"/>
    </location>
</feature>
<dbReference type="PROSITE" id="PS50110">
    <property type="entry name" value="RESPONSE_REGULATORY"/>
    <property type="match status" value="3"/>
</dbReference>
<dbReference type="PROSITE" id="PS50109">
    <property type="entry name" value="HIS_KIN"/>
    <property type="match status" value="1"/>
</dbReference>
<dbReference type="Pfam" id="PF00512">
    <property type="entry name" value="HisKA"/>
    <property type="match status" value="1"/>
</dbReference>
<keyword evidence="6" id="KW-0812">Transmembrane</keyword>
<protein>
    <recommendedName>
        <fullName evidence="3">histidine kinase</fullName>
        <ecNumber evidence="3">2.7.13.3</ecNumber>
    </recommendedName>
</protein>
<dbReference type="Gene3D" id="3.30.565.10">
    <property type="entry name" value="Histidine kinase-like ATPase, C-terminal domain"/>
    <property type="match status" value="1"/>
</dbReference>
<dbReference type="SMART" id="SM00387">
    <property type="entry name" value="HATPase_c"/>
    <property type="match status" value="1"/>
</dbReference>
<evidence type="ECO:0000256" key="1">
    <source>
        <dbReference type="ARBA" id="ARBA00000085"/>
    </source>
</evidence>
<evidence type="ECO:0000256" key="9">
    <source>
        <dbReference type="ARBA" id="ARBA00022989"/>
    </source>
</evidence>
<dbReference type="Pfam" id="PF01627">
    <property type="entry name" value="Hpt"/>
    <property type="match status" value="1"/>
</dbReference>
<dbReference type="SUPFAM" id="SSF47384">
    <property type="entry name" value="Homodimeric domain of signal transducing histidine kinase"/>
    <property type="match status" value="1"/>
</dbReference>
<dbReference type="PROSITE" id="PS50894">
    <property type="entry name" value="HPT"/>
    <property type="match status" value="1"/>
</dbReference>
<keyword evidence="8" id="KW-0067">ATP-binding</keyword>
<dbReference type="SMART" id="SM00448">
    <property type="entry name" value="REC"/>
    <property type="match status" value="3"/>
</dbReference>
<evidence type="ECO:0000259" key="17">
    <source>
        <dbReference type="PROSITE" id="PS50894"/>
    </source>
</evidence>
<accession>A0ABT2YJ55</accession>
<dbReference type="PANTHER" id="PTHR45339">
    <property type="entry name" value="HYBRID SIGNAL TRANSDUCTION HISTIDINE KINASE J"/>
    <property type="match status" value="1"/>
</dbReference>
<dbReference type="InterPro" id="IPR011006">
    <property type="entry name" value="CheY-like_superfamily"/>
</dbReference>
<dbReference type="SUPFAM" id="SSF55874">
    <property type="entry name" value="ATPase domain of HSP90 chaperone/DNA topoisomerase II/histidine kinase"/>
    <property type="match status" value="1"/>
</dbReference>
<keyword evidence="5 13" id="KW-0597">Phosphoprotein</keyword>
<gene>
    <name evidence="18" type="ORF">LNV07_18060</name>
</gene>
<dbReference type="EMBL" id="JAJIRN010000008">
    <property type="protein sequence ID" value="MCV2369991.1"/>
    <property type="molecule type" value="Genomic_DNA"/>
</dbReference>